<evidence type="ECO:0000256" key="12">
    <source>
        <dbReference type="SAM" id="MobiDB-lite"/>
    </source>
</evidence>
<keyword evidence="4" id="KW-0963">Cytoplasm</keyword>
<evidence type="ECO:0000256" key="10">
    <source>
        <dbReference type="ARBA" id="ARBA00023158"/>
    </source>
</evidence>
<evidence type="ECO:0000256" key="6">
    <source>
        <dbReference type="ARBA" id="ARBA00022801"/>
    </source>
</evidence>
<evidence type="ECO:0000256" key="3">
    <source>
        <dbReference type="ARBA" id="ARBA00012552"/>
    </source>
</evidence>
<evidence type="ECO:0000259" key="13">
    <source>
        <dbReference type="Pfam" id="PF13086"/>
    </source>
</evidence>
<keyword evidence="7" id="KW-0347">Helicase</keyword>
<evidence type="ECO:0000256" key="9">
    <source>
        <dbReference type="ARBA" id="ARBA00022884"/>
    </source>
</evidence>
<name>A0A8T0I6T6_CERPU</name>
<evidence type="ECO:0000256" key="1">
    <source>
        <dbReference type="ARBA" id="ARBA00004331"/>
    </source>
</evidence>
<proteinExistence type="inferred from homology"/>
<dbReference type="EMBL" id="CM026424">
    <property type="protein sequence ID" value="KAG0579214.1"/>
    <property type="molecule type" value="Genomic_DNA"/>
</dbReference>
<dbReference type="InterPro" id="IPR041679">
    <property type="entry name" value="DNA2/NAM7-like_C"/>
</dbReference>
<dbReference type="InterPro" id="IPR047187">
    <property type="entry name" value="SF1_C_Upf1"/>
</dbReference>
<evidence type="ECO:0000313" key="16">
    <source>
        <dbReference type="EMBL" id="KAG0579214.1"/>
    </source>
</evidence>
<dbReference type="Proteomes" id="UP000822688">
    <property type="component" value="Chromosome 4"/>
</dbReference>
<evidence type="ECO:0000256" key="8">
    <source>
        <dbReference type="ARBA" id="ARBA00022840"/>
    </source>
</evidence>
<feature type="domain" description="DNA2/NAM7 helicase helicase" evidence="13">
    <location>
        <begin position="834"/>
        <end position="927"/>
    </location>
</feature>
<feature type="domain" description="DNA2/NAM7 helicase-like C-terminal" evidence="14">
    <location>
        <begin position="1053"/>
        <end position="1240"/>
    </location>
</feature>
<accession>A0A8T0I6T6</accession>
<dbReference type="InterPro" id="IPR027417">
    <property type="entry name" value="P-loop_NTPase"/>
</dbReference>
<keyword evidence="8" id="KW-0067">ATP-binding</keyword>
<sequence>MAYFDQQEHDNTDAGIFFEYLETQEGPLPTSVEDLFFQYSCYHAGITPSTVPCTSLALLHALRRLGIIKSWRDQDITWTTPAGAMVEGKDSRLDTKIDSCNIQDSQQRGRSLRPRQTRAKNQWRPIAGVLDGSSESQINRPVTGEREESLWKPTVSDGEEEIVWSGREKLPDASQSLGLENLTIHENSRGIISKNTSPRGSLRRAPVSYKGPACGPYVVPIPGPSYLVPLAAPLFKDTRDGFEENPIDLQNKGRFKENQDFHQHRPPHHELRTGPRAEKKGFGGWHPQSQFPHFANANDFLGLPSVPYYPGQEATPELVDPFLGGAPCYDYSGYHRGQYAPGFDFLGVHTTALDKDWRSLYGYPIPASKLAYDNFQVGNKQQCSQSNGGQTLGKRGHRGGRAKKVQANRNGRVGKGKGRANRNNKREDSSFTIINMGEGSKREVGTESEISNSLHDLGLNKRNWKASQEAGKDIFVSQPFSPSHDRPQTINVGATEGASIAVVNNGTERVKLLVVKMLYSSPKGSFSLSLAPPSRAPSSTEKNAPVIDTSKSVLKSQNGVLPGGPWIIGPGLHLTFKLGCTAMAMGLHKAVLLFDFGTQKIVRYITLICEDEIAKAMAPIEPYIRLPRPRIRSFYKFVPGIPPPLPFFKKRLEFYPIPPNIKEAILKKETLPVFTDGLRKENYFEYFSTLVFAEELQMEVDIRAYDMQNVTMWKVSHSILGLHVPGLAERRPSVIYRDKIYVRPSGTTAREFQGYVHKVQASEVHLRFSDAFHKSFIYNSRYDIRFSFGRVNIRRAHQGIQAAKVLLDSFLFPSTPVPTRAEPGKKLIPFNRAVNAEQMSAVSEILKRKGAPPYLIYGPPGTGKTVTVVEAILQIRRAQPNARILACAPSNSASDLLLERLIGSVEKRDMLRLNAYTRSIEEVPKRVLDFCLVENNFFCTPDQASLMKYRVVVSTYWSAAMLDAQEIQPGHFTHIFLDEAGQGTEPEAMVPIGNLANSNTVVVLAGDHQQLGPLIRSPVALKYGLDKSYLERLSTLTTYLPASANGKSLVYNNSLVTKLVRNYRSHPAILDLSSRLFYDGELVACADESRNSLVEWDELPNKRFPVLFIGMEGRDEREGTSPSWFNAQEASKVVDIVKKVKDYRRSRVELKDIGVISPYNQQVSKLKKSLASQNLGDVKVGSVESFQGQEKRVIIISTVRSSKEYVEFDKKHSLGFLTNPKRFNVAITRAKALLIIIGNPHVLSQDRCWNELLRYCRDNNSYIGCTPPSDEINEESKQLHSAIRVTVDNWFDAEEISADNDGLPASLKAAVEDPQWPDGTC</sequence>
<dbReference type="InterPro" id="IPR026122">
    <property type="entry name" value="MOV-10/SDE3_DEXXQ/H-box"/>
</dbReference>
<dbReference type="GO" id="GO:0032574">
    <property type="term" value="F:5'-3' RNA helicase activity"/>
    <property type="evidence" value="ECO:0007669"/>
    <property type="project" value="InterPro"/>
</dbReference>
<dbReference type="GO" id="GO:0016787">
    <property type="term" value="F:hydrolase activity"/>
    <property type="evidence" value="ECO:0007669"/>
    <property type="project" value="UniProtKB-KW"/>
</dbReference>
<keyword evidence="10" id="KW-0943">RNA-mediated gene silencing</keyword>
<evidence type="ECO:0000259" key="15">
    <source>
        <dbReference type="Pfam" id="PF21634"/>
    </source>
</evidence>
<evidence type="ECO:0000256" key="11">
    <source>
        <dbReference type="ARBA" id="ARBA00047984"/>
    </source>
</evidence>
<keyword evidence="9" id="KW-0694">RNA-binding</keyword>
<keyword evidence="5" id="KW-0547">Nucleotide-binding</keyword>
<dbReference type="SUPFAM" id="SSF52540">
    <property type="entry name" value="P-loop containing nucleoside triphosphate hydrolases"/>
    <property type="match status" value="1"/>
</dbReference>
<evidence type="ECO:0000256" key="2">
    <source>
        <dbReference type="ARBA" id="ARBA00005601"/>
    </source>
</evidence>
<dbReference type="InterPro" id="IPR041677">
    <property type="entry name" value="DNA2/NAM7_AAA_11"/>
</dbReference>
<evidence type="ECO:0000256" key="5">
    <source>
        <dbReference type="ARBA" id="ARBA00022741"/>
    </source>
</evidence>
<dbReference type="CDD" id="cd18808">
    <property type="entry name" value="SF1_C_Upf1"/>
    <property type="match status" value="1"/>
</dbReference>
<dbReference type="GO" id="GO:0003723">
    <property type="term" value="F:RNA binding"/>
    <property type="evidence" value="ECO:0007669"/>
    <property type="project" value="UniProtKB-KW"/>
</dbReference>
<dbReference type="Gene3D" id="3.40.50.300">
    <property type="entry name" value="P-loop containing nucleotide triphosphate hydrolases"/>
    <property type="match status" value="2"/>
</dbReference>
<dbReference type="GO" id="GO:0036464">
    <property type="term" value="C:cytoplasmic ribonucleoprotein granule"/>
    <property type="evidence" value="ECO:0007669"/>
    <property type="project" value="UniProtKB-SubCell"/>
</dbReference>
<comment type="caution">
    <text evidence="16">The sequence shown here is derived from an EMBL/GenBank/DDBJ whole genome shotgun (WGS) entry which is preliminary data.</text>
</comment>
<dbReference type="Pfam" id="PF13086">
    <property type="entry name" value="AAA_11"/>
    <property type="match status" value="2"/>
</dbReference>
<feature type="domain" description="Helicase MOV-10-like beta-barrel" evidence="15">
    <location>
        <begin position="705"/>
        <end position="786"/>
    </location>
</feature>
<dbReference type="CDD" id="cd18038">
    <property type="entry name" value="DEXXQc_Helz-like"/>
    <property type="match status" value="1"/>
</dbReference>
<dbReference type="EC" id="3.6.4.13" evidence="3"/>
<reference evidence="16" key="1">
    <citation type="submission" date="2020-06" db="EMBL/GenBank/DDBJ databases">
        <title>WGS assembly of Ceratodon purpureus strain R40.</title>
        <authorList>
            <person name="Carey S.B."/>
            <person name="Jenkins J."/>
            <person name="Shu S."/>
            <person name="Lovell J.T."/>
            <person name="Sreedasyam A."/>
            <person name="Maumus F."/>
            <person name="Tiley G.P."/>
            <person name="Fernandez-Pozo N."/>
            <person name="Barry K."/>
            <person name="Chen C."/>
            <person name="Wang M."/>
            <person name="Lipzen A."/>
            <person name="Daum C."/>
            <person name="Saski C.A."/>
            <person name="Payton A.C."/>
            <person name="Mcbreen J.C."/>
            <person name="Conrad R.E."/>
            <person name="Kollar L.M."/>
            <person name="Olsson S."/>
            <person name="Huttunen S."/>
            <person name="Landis J.B."/>
            <person name="Wickett N.J."/>
            <person name="Johnson M.G."/>
            <person name="Rensing S.A."/>
            <person name="Grimwood J."/>
            <person name="Schmutz J."/>
            <person name="Mcdaniel S.F."/>
        </authorList>
    </citation>
    <scope>NUCLEOTIDE SEQUENCE</scope>
    <source>
        <strain evidence="16">R40</strain>
    </source>
</reference>
<feature type="compositionally biased region" description="Basic residues" evidence="12">
    <location>
        <begin position="394"/>
        <end position="423"/>
    </location>
</feature>
<gene>
    <name evidence="16" type="ORF">KC19_4G082300</name>
</gene>
<dbReference type="PANTHER" id="PTHR45418">
    <property type="entry name" value="CANCER/TESTIS ANTIGEN 55"/>
    <property type="match status" value="1"/>
</dbReference>
<protein>
    <recommendedName>
        <fullName evidence="3">RNA helicase</fullName>
        <ecNumber evidence="3">3.6.4.13</ecNumber>
    </recommendedName>
</protein>
<comment type="subcellular location">
    <subcellularLocation>
        <location evidence="1">Cytoplasm</location>
        <location evidence="1">Cytoplasmic ribonucleoprotein granule</location>
    </subcellularLocation>
</comment>
<feature type="region of interest" description="Disordered" evidence="12">
    <location>
        <begin position="381"/>
        <end position="430"/>
    </location>
</feature>
<dbReference type="GO" id="GO:0031047">
    <property type="term" value="P:regulatory ncRNA-mediated gene silencing"/>
    <property type="evidence" value="ECO:0007669"/>
    <property type="project" value="UniProtKB-KW"/>
</dbReference>
<evidence type="ECO:0000256" key="7">
    <source>
        <dbReference type="ARBA" id="ARBA00022806"/>
    </source>
</evidence>
<organism evidence="16 17">
    <name type="scientific">Ceratodon purpureus</name>
    <name type="common">Fire moss</name>
    <name type="synonym">Dicranum purpureum</name>
    <dbReference type="NCBI Taxonomy" id="3225"/>
    <lineage>
        <taxon>Eukaryota</taxon>
        <taxon>Viridiplantae</taxon>
        <taxon>Streptophyta</taxon>
        <taxon>Embryophyta</taxon>
        <taxon>Bryophyta</taxon>
        <taxon>Bryophytina</taxon>
        <taxon>Bryopsida</taxon>
        <taxon>Dicranidae</taxon>
        <taxon>Pseudoditrichales</taxon>
        <taxon>Ditrichaceae</taxon>
        <taxon>Ceratodon</taxon>
    </lineage>
</organism>
<evidence type="ECO:0000313" key="17">
    <source>
        <dbReference type="Proteomes" id="UP000822688"/>
    </source>
</evidence>
<dbReference type="OrthoDB" id="6513042at2759"/>
<keyword evidence="6" id="KW-0378">Hydrolase</keyword>
<dbReference type="Pfam" id="PF13087">
    <property type="entry name" value="AAA_12"/>
    <property type="match status" value="1"/>
</dbReference>
<evidence type="ECO:0000259" key="14">
    <source>
        <dbReference type="Pfam" id="PF13087"/>
    </source>
</evidence>
<keyword evidence="17" id="KW-1185">Reference proteome</keyword>
<feature type="compositionally biased region" description="Basic and acidic residues" evidence="12">
    <location>
        <begin position="261"/>
        <end position="281"/>
    </location>
</feature>
<dbReference type="FunFam" id="3.40.50.300:FF:000608">
    <property type="entry name" value="Mov10 RISC complex RNA helicase"/>
    <property type="match status" value="1"/>
</dbReference>
<dbReference type="InterPro" id="IPR049080">
    <property type="entry name" value="MOV-10-like_beta-barrel"/>
</dbReference>
<evidence type="ECO:0000256" key="4">
    <source>
        <dbReference type="ARBA" id="ARBA00022490"/>
    </source>
</evidence>
<dbReference type="GO" id="GO:0005524">
    <property type="term" value="F:ATP binding"/>
    <property type="evidence" value="ECO:0007669"/>
    <property type="project" value="UniProtKB-KW"/>
</dbReference>
<feature type="domain" description="DNA2/NAM7 helicase helicase" evidence="13">
    <location>
        <begin position="946"/>
        <end position="1017"/>
    </location>
</feature>
<comment type="catalytic activity">
    <reaction evidence="11">
        <text>ATP + H2O = ADP + phosphate + H(+)</text>
        <dbReference type="Rhea" id="RHEA:13065"/>
        <dbReference type="ChEBI" id="CHEBI:15377"/>
        <dbReference type="ChEBI" id="CHEBI:15378"/>
        <dbReference type="ChEBI" id="CHEBI:30616"/>
        <dbReference type="ChEBI" id="CHEBI:43474"/>
        <dbReference type="ChEBI" id="CHEBI:456216"/>
        <dbReference type="EC" id="3.6.4.13"/>
    </reaction>
</comment>
<dbReference type="PANTHER" id="PTHR45418:SF1">
    <property type="entry name" value="CANCER_TESTIS ANTIGEN 55"/>
    <property type="match status" value="1"/>
</dbReference>
<dbReference type="Pfam" id="PF21634">
    <property type="entry name" value="MOV-10_beta-barrel"/>
    <property type="match status" value="1"/>
</dbReference>
<comment type="similarity">
    <text evidence="2">Belongs to the DNA2/NAM7 helicase family. SDE3 subfamily.</text>
</comment>
<feature type="region of interest" description="Disordered" evidence="12">
    <location>
        <begin position="261"/>
        <end position="282"/>
    </location>
</feature>